<evidence type="ECO:0000313" key="2">
    <source>
        <dbReference type="EMBL" id="CCI10041.1"/>
    </source>
</evidence>
<protein>
    <submittedName>
        <fullName evidence="2">Uncharacterized protein</fullName>
    </submittedName>
</protein>
<evidence type="ECO:0000256" key="1">
    <source>
        <dbReference type="SAM" id="MobiDB-lite"/>
    </source>
</evidence>
<dbReference type="Proteomes" id="UP000053237">
    <property type="component" value="Unassembled WGS sequence"/>
</dbReference>
<reference evidence="2 3" key="1">
    <citation type="submission" date="2012-05" db="EMBL/GenBank/DDBJ databases">
        <title>Recombination and specialization in a pathogen metapopulation.</title>
        <authorList>
            <person name="Gardiner A."/>
            <person name="Kemen E."/>
            <person name="Schultz-Larsen T."/>
            <person name="MacLean D."/>
            <person name="Van Oosterhout C."/>
            <person name="Jones J.D.G."/>
        </authorList>
    </citation>
    <scope>NUCLEOTIDE SEQUENCE [LARGE SCALE GENOMIC DNA]</scope>
    <source>
        <strain evidence="2 3">Ac Nc2</strain>
    </source>
</reference>
<organism evidence="2 3">
    <name type="scientific">Albugo candida</name>
    <dbReference type="NCBI Taxonomy" id="65357"/>
    <lineage>
        <taxon>Eukaryota</taxon>
        <taxon>Sar</taxon>
        <taxon>Stramenopiles</taxon>
        <taxon>Oomycota</taxon>
        <taxon>Peronosporomycetes</taxon>
        <taxon>Albuginales</taxon>
        <taxon>Albuginaceae</taxon>
        <taxon>Albugo</taxon>
    </lineage>
</organism>
<comment type="caution">
    <text evidence="2">The sequence shown here is derived from an EMBL/GenBank/DDBJ whole genome shotgun (WGS) entry which is preliminary data.</text>
</comment>
<dbReference type="EMBL" id="CAIX01000067">
    <property type="protein sequence ID" value="CCI10041.1"/>
    <property type="molecule type" value="Genomic_DNA"/>
</dbReference>
<sequence>MDPLAALEREYQTVITQSSLRHDQIAEEVGEKFIGNMQDERKDQEDSHGYSILCSSPRENEPSDLDEEPIELNQPVAISQGNSDKTACFTRKITLEASKKEAIQKCMQNIRLNPSAKYQKSNLTDSQLVDLVHEQLGLGRIQDNSLLPLAEME</sequence>
<proteinExistence type="predicted"/>
<feature type="compositionally biased region" description="Basic and acidic residues" evidence="1">
    <location>
        <begin position="38"/>
        <end position="48"/>
    </location>
</feature>
<keyword evidence="3" id="KW-1185">Reference proteome</keyword>
<evidence type="ECO:0000313" key="3">
    <source>
        <dbReference type="Proteomes" id="UP000053237"/>
    </source>
</evidence>
<name>A0A024FSX5_9STRA</name>
<accession>A0A024FSX5</accession>
<dbReference type="AlphaFoldDB" id="A0A024FSX5"/>
<feature type="region of interest" description="Disordered" evidence="1">
    <location>
        <begin position="34"/>
        <end position="66"/>
    </location>
</feature>
<gene>
    <name evidence="2" type="ORF">BN9_051010</name>
</gene>
<dbReference type="InParanoid" id="A0A024FSX5"/>